<reference evidence="1" key="1">
    <citation type="submission" date="2015-01" db="EMBL/GenBank/DDBJ databases">
        <title>The Genome Sequence of Cryptococcus gattii CA1280.</title>
        <authorList>
            <consortium name="The Broad Institute Genomics Platform"/>
            <person name="Cuomo C."/>
            <person name="Litvintseva A."/>
            <person name="Chen Y."/>
            <person name="Heitman J."/>
            <person name="Sun S."/>
            <person name="Springer D."/>
            <person name="Dromer F."/>
            <person name="Young S."/>
            <person name="Zeng Q."/>
            <person name="Gargeya S."/>
            <person name="Abouelleil A."/>
            <person name="Alvarado L."/>
            <person name="Chapman S.B."/>
            <person name="Gainer-Dewar J."/>
            <person name="Goldberg J."/>
            <person name="Griggs A."/>
            <person name="Gujja S."/>
            <person name="Hansen M."/>
            <person name="Howarth C."/>
            <person name="Imamovic A."/>
            <person name="Larimer J."/>
            <person name="Murphy C."/>
            <person name="Naylor J."/>
            <person name="Pearson M."/>
            <person name="Priest M."/>
            <person name="Roberts A."/>
            <person name="Saif S."/>
            <person name="Shea T."/>
            <person name="Sykes S."/>
            <person name="Wortman J."/>
            <person name="Nusbaum C."/>
            <person name="Birren B."/>
        </authorList>
    </citation>
    <scope>NUCLEOTIDE SEQUENCE [LARGE SCALE GENOMIC DNA]</scope>
    <source>
        <strain evidence="1">CA1280</strain>
    </source>
</reference>
<accession>A0A0D0VDU8</accession>
<gene>
    <name evidence="1" type="ORF">I312_06027</name>
</gene>
<proteinExistence type="predicted"/>
<protein>
    <submittedName>
        <fullName evidence="1">Uncharacterized protein</fullName>
    </submittedName>
</protein>
<sequence length="115" mass="12560">MGAVWRRLQRIAYAVKEAIKSDILGNSGIFMLISSWTRTSTPNDQSSFGRWLAPYPSTPLCGPCSLSTAILSTPIRPQGAFQPSNYLPSLWSGHQFEVVGGVEWALSGNVDVRFG</sequence>
<evidence type="ECO:0000313" key="1">
    <source>
        <dbReference type="EMBL" id="KIR44689.1"/>
    </source>
</evidence>
<dbReference type="EMBL" id="KN847995">
    <property type="protein sequence ID" value="KIR44689.1"/>
    <property type="molecule type" value="Genomic_DNA"/>
</dbReference>
<name>A0A0D0VDU8_CRYGA</name>
<dbReference type="HOGENOM" id="CLU_2108907_0_0_1"/>
<dbReference type="AlphaFoldDB" id="A0A0D0VDU8"/>
<organism evidence="1">
    <name type="scientific">Cryptococcus bacillisporus CA1280</name>
    <dbReference type="NCBI Taxonomy" id="1296109"/>
    <lineage>
        <taxon>Eukaryota</taxon>
        <taxon>Fungi</taxon>
        <taxon>Dikarya</taxon>
        <taxon>Basidiomycota</taxon>
        <taxon>Agaricomycotina</taxon>
        <taxon>Tremellomycetes</taxon>
        <taxon>Tremellales</taxon>
        <taxon>Cryptococcaceae</taxon>
        <taxon>Cryptococcus</taxon>
        <taxon>Cryptococcus gattii species complex</taxon>
    </lineage>
</organism>